<evidence type="ECO:0000256" key="1">
    <source>
        <dbReference type="SAM" id="MobiDB-lite"/>
    </source>
</evidence>
<name>A0AAE1PZ99_9EUCA</name>
<keyword evidence="3" id="KW-1185">Reference proteome</keyword>
<evidence type="ECO:0000313" key="2">
    <source>
        <dbReference type="EMBL" id="KAK4317083.1"/>
    </source>
</evidence>
<gene>
    <name evidence="2" type="ORF">Pmani_011791</name>
</gene>
<dbReference type="Proteomes" id="UP001292094">
    <property type="component" value="Unassembled WGS sequence"/>
</dbReference>
<feature type="region of interest" description="Disordered" evidence="1">
    <location>
        <begin position="73"/>
        <end position="106"/>
    </location>
</feature>
<accession>A0AAE1PZ99</accession>
<proteinExistence type="predicted"/>
<feature type="region of interest" description="Disordered" evidence="1">
    <location>
        <begin position="146"/>
        <end position="178"/>
    </location>
</feature>
<reference evidence="2" key="1">
    <citation type="submission" date="2023-11" db="EMBL/GenBank/DDBJ databases">
        <title>Genome assemblies of two species of porcelain crab, Petrolisthes cinctipes and Petrolisthes manimaculis (Anomura: Porcellanidae).</title>
        <authorList>
            <person name="Angst P."/>
        </authorList>
    </citation>
    <scope>NUCLEOTIDE SEQUENCE</scope>
    <source>
        <strain evidence="2">PB745_02</strain>
        <tissue evidence="2">Gill</tissue>
    </source>
</reference>
<dbReference type="AlphaFoldDB" id="A0AAE1PZ99"/>
<comment type="caution">
    <text evidence="2">The sequence shown here is derived from an EMBL/GenBank/DDBJ whole genome shotgun (WGS) entry which is preliminary data.</text>
</comment>
<organism evidence="2 3">
    <name type="scientific">Petrolisthes manimaculis</name>
    <dbReference type="NCBI Taxonomy" id="1843537"/>
    <lineage>
        <taxon>Eukaryota</taxon>
        <taxon>Metazoa</taxon>
        <taxon>Ecdysozoa</taxon>
        <taxon>Arthropoda</taxon>
        <taxon>Crustacea</taxon>
        <taxon>Multicrustacea</taxon>
        <taxon>Malacostraca</taxon>
        <taxon>Eumalacostraca</taxon>
        <taxon>Eucarida</taxon>
        <taxon>Decapoda</taxon>
        <taxon>Pleocyemata</taxon>
        <taxon>Anomura</taxon>
        <taxon>Galatheoidea</taxon>
        <taxon>Porcellanidae</taxon>
        <taxon>Petrolisthes</taxon>
    </lineage>
</organism>
<evidence type="ECO:0000313" key="3">
    <source>
        <dbReference type="Proteomes" id="UP001292094"/>
    </source>
</evidence>
<sequence>MFDHFFTDLHVAGPGSTIVVFLDSECSECRIIPHRCPPSGRGTSQSTCSQSPIAPEEHLAKFIYSNLPTPTISSHPPSNITHSTTPTPPPSTPTLKPHTPPTLTSHTNLAPTQLHTHLSATHHLPLSYTPPTSQLHTTYLSATLPPLSLHPPAQSSLSHSLPNPSRPYPPPPPPLPHDQALGSVLHLNFHLTRGVGISTEC</sequence>
<feature type="compositionally biased region" description="Low complexity" evidence="1">
    <location>
        <begin position="93"/>
        <end position="106"/>
    </location>
</feature>
<feature type="compositionally biased region" description="Low complexity" evidence="1">
    <location>
        <begin position="73"/>
        <end position="85"/>
    </location>
</feature>
<protein>
    <submittedName>
        <fullName evidence="2">Uncharacterized protein</fullName>
    </submittedName>
</protein>
<dbReference type="EMBL" id="JAWZYT010000953">
    <property type="protein sequence ID" value="KAK4317083.1"/>
    <property type="molecule type" value="Genomic_DNA"/>
</dbReference>
<feature type="compositionally biased region" description="Pro residues" evidence="1">
    <location>
        <begin position="164"/>
        <end position="176"/>
    </location>
</feature>